<protein>
    <recommendedName>
        <fullName evidence="2">Zinc-ribbon domain-containing protein</fullName>
    </recommendedName>
</protein>
<evidence type="ECO:0000259" key="2">
    <source>
        <dbReference type="Pfam" id="PF13240"/>
    </source>
</evidence>
<feature type="domain" description="Zinc-ribbon" evidence="2">
    <location>
        <begin position="72"/>
        <end position="92"/>
    </location>
</feature>
<keyword evidence="1" id="KW-0812">Transmembrane</keyword>
<evidence type="ECO:0000313" key="4">
    <source>
        <dbReference type="Proteomes" id="UP000053557"/>
    </source>
</evidence>
<gene>
    <name evidence="3" type="ORF">ATW55_14725</name>
</gene>
<feature type="transmembrane region" description="Helical" evidence="1">
    <location>
        <begin position="39"/>
        <end position="61"/>
    </location>
</feature>
<keyword evidence="1" id="KW-1133">Transmembrane helix</keyword>
<dbReference type="EMBL" id="LPVJ01000022">
    <property type="protein sequence ID" value="KUO96201.1"/>
    <property type="molecule type" value="Genomic_DNA"/>
</dbReference>
<dbReference type="OrthoDB" id="122883at2"/>
<dbReference type="InterPro" id="IPR026870">
    <property type="entry name" value="Zinc_ribbon_dom"/>
</dbReference>
<comment type="caution">
    <text evidence="3">The sequence shown here is derived from an EMBL/GenBank/DDBJ whole genome shotgun (WGS) entry which is preliminary data.</text>
</comment>
<keyword evidence="4" id="KW-1185">Reference proteome</keyword>
<evidence type="ECO:0000313" key="3">
    <source>
        <dbReference type="EMBL" id="KUO96201.1"/>
    </source>
</evidence>
<sequence length="96" mass="10930">MKRMDWVIATALVIIGLSCLVTAAIGYSSYSMVGMMYWMPMSMFFPAFLLIAMVLVGLFFVYKMMRSNSQRCPKCNATVRSDWNACPRCGTFLKEQ</sequence>
<keyword evidence="1" id="KW-0472">Membrane</keyword>
<accession>A0A124IW38</accession>
<dbReference type="AlphaFoldDB" id="A0A124IW38"/>
<proteinExistence type="predicted"/>
<dbReference type="Pfam" id="PF13240">
    <property type="entry name" value="Zn_Ribbon_1"/>
    <property type="match status" value="1"/>
</dbReference>
<evidence type="ECO:0000256" key="1">
    <source>
        <dbReference type="SAM" id="Phobius"/>
    </source>
</evidence>
<dbReference type="PROSITE" id="PS51257">
    <property type="entry name" value="PROKAR_LIPOPROTEIN"/>
    <property type="match status" value="1"/>
</dbReference>
<name>A0A124IW38_9BACL</name>
<dbReference type="Proteomes" id="UP000053557">
    <property type="component" value="Unassembled WGS sequence"/>
</dbReference>
<reference evidence="3 4" key="1">
    <citation type="submission" date="2015-12" db="EMBL/GenBank/DDBJ databases">
        <title>Draft genome sequence of Acidibacillus ferrooxidans ITV001, isolated from a chalcopyrite acid mine drainage site in Brazil.</title>
        <authorList>
            <person name="Dall'Agnol H."/>
            <person name="Nancucheo I."/>
            <person name="Johnson B."/>
            <person name="Oliveira R."/>
            <person name="Leite L."/>
            <person name="Pylro V."/>
            <person name="Nunes G.L."/>
            <person name="Tzotzos G."/>
            <person name="Fernandes G.R."/>
            <person name="Dutra J."/>
            <person name="Orellana S.C."/>
            <person name="Oliveira G."/>
        </authorList>
    </citation>
    <scope>NUCLEOTIDE SEQUENCE [LARGE SCALE GENOMIC DNA]</scope>
    <source>
        <strain evidence="4">ITV01</strain>
    </source>
</reference>
<organism evidence="3 4">
    <name type="scientific">Ferroacidibacillus organovorans</name>
    <dbReference type="NCBI Taxonomy" id="1765683"/>
    <lineage>
        <taxon>Bacteria</taxon>
        <taxon>Bacillati</taxon>
        <taxon>Bacillota</taxon>
        <taxon>Bacilli</taxon>
        <taxon>Bacillales</taxon>
        <taxon>Alicyclobacillaceae</taxon>
        <taxon>Ferroacidibacillus</taxon>
    </lineage>
</organism>